<dbReference type="AlphaFoldDB" id="A0A419SJL3"/>
<dbReference type="InterPro" id="IPR000307">
    <property type="entry name" value="Ribosomal_bS16"/>
</dbReference>
<dbReference type="InterPro" id="IPR020592">
    <property type="entry name" value="Ribosomal_bS16_CS"/>
</dbReference>
<dbReference type="Gene3D" id="3.30.1320.10">
    <property type="match status" value="1"/>
</dbReference>
<accession>A0A419SJL3</accession>
<protein>
    <recommendedName>
        <fullName evidence="3">Small ribosomal subunit protein bS16</fullName>
    </recommendedName>
</protein>
<evidence type="ECO:0000256" key="2">
    <source>
        <dbReference type="ARBA" id="ARBA00023274"/>
    </source>
</evidence>
<dbReference type="HAMAP" id="MF_00385">
    <property type="entry name" value="Ribosomal_bS16"/>
    <property type="match status" value="1"/>
</dbReference>
<dbReference type="PROSITE" id="PS00732">
    <property type="entry name" value="RIBOSOMAL_S16"/>
    <property type="match status" value="1"/>
</dbReference>
<keyword evidence="5" id="KW-1185">Reference proteome</keyword>
<dbReference type="SUPFAM" id="SSF54565">
    <property type="entry name" value="Ribosomal protein S16"/>
    <property type="match status" value="1"/>
</dbReference>
<evidence type="ECO:0000256" key="1">
    <source>
        <dbReference type="ARBA" id="ARBA00022980"/>
    </source>
</evidence>
<organism evidence="4 5">
    <name type="scientific">Ammoniphilus oxalaticus</name>
    <dbReference type="NCBI Taxonomy" id="66863"/>
    <lineage>
        <taxon>Bacteria</taxon>
        <taxon>Bacillati</taxon>
        <taxon>Bacillota</taxon>
        <taxon>Bacilli</taxon>
        <taxon>Bacillales</taxon>
        <taxon>Paenibacillaceae</taxon>
        <taxon>Aneurinibacillus group</taxon>
        <taxon>Ammoniphilus</taxon>
    </lineage>
</organism>
<dbReference type="EMBL" id="MCHY01000008">
    <property type="protein sequence ID" value="RKD24177.1"/>
    <property type="molecule type" value="Genomic_DNA"/>
</dbReference>
<dbReference type="OrthoDB" id="9807878at2"/>
<dbReference type="NCBIfam" id="TIGR00002">
    <property type="entry name" value="S16"/>
    <property type="match status" value="1"/>
</dbReference>
<dbReference type="GO" id="GO:0005737">
    <property type="term" value="C:cytoplasm"/>
    <property type="evidence" value="ECO:0007669"/>
    <property type="project" value="UniProtKB-ARBA"/>
</dbReference>
<keyword evidence="2 3" id="KW-0687">Ribonucleoprotein</keyword>
<dbReference type="GO" id="GO:0015935">
    <property type="term" value="C:small ribosomal subunit"/>
    <property type="evidence" value="ECO:0007669"/>
    <property type="project" value="TreeGrafter"/>
</dbReference>
<name>A0A419SJL3_9BACL</name>
<dbReference type="GO" id="GO:0006412">
    <property type="term" value="P:translation"/>
    <property type="evidence" value="ECO:0007669"/>
    <property type="project" value="UniProtKB-UniRule"/>
</dbReference>
<comment type="caution">
    <text evidence="4">The sequence shown here is derived from an EMBL/GenBank/DDBJ whole genome shotgun (WGS) entry which is preliminary data.</text>
</comment>
<comment type="similarity">
    <text evidence="3">Belongs to the bacterial ribosomal protein bS16 family.</text>
</comment>
<dbReference type="FunFam" id="3.30.1320.10:FF:000002">
    <property type="entry name" value="30S ribosomal protein S16"/>
    <property type="match status" value="1"/>
</dbReference>
<proteinExistence type="inferred from homology"/>
<dbReference type="RefSeq" id="WP_120189440.1">
    <property type="nucleotide sequence ID" value="NZ_MCHY01000008.1"/>
</dbReference>
<dbReference type="Proteomes" id="UP000284219">
    <property type="component" value="Unassembled WGS sequence"/>
</dbReference>
<dbReference type="PANTHER" id="PTHR12919:SF20">
    <property type="entry name" value="SMALL RIBOSOMAL SUBUNIT PROTEIN BS16M"/>
    <property type="match status" value="1"/>
</dbReference>
<evidence type="ECO:0000313" key="4">
    <source>
        <dbReference type="EMBL" id="RKD24177.1"/>
    </source>
</evidence>
<dbReference type="GO" id="GO:0003735">
    <property type="term" value="F:structural constituent of ribosome"/>
    <property type="evidence" value="ECO:0007669"/>
    <property type="project" value="InterPro"/>
</dbReference>
<evidence type="ECO:0000313" key="5">
    <source>
        <dbReference type="Proteomes" id="UP000284219"/>
    </source>
</evidence>
<dbReference type="PANTHER" id="PTHR12919">
    <property type="entry name" value="30S RIBOSOMAL PROTEIN S16"/>
    <property type="match status" value="1"/>
</dbReference>
<gene>
    <name evidence="3" type="primary">rpsP</name>
    <name evidence="4" type="ORF">BEP19_07155</name>
</gene>
<evidence type="ECO:0000256" key="3">
    <source>
        <dbReference type="HAMAP-Rule" id="MF_00385"/>
    </source>
</evidence>
<dbReference type="InterPro" id="IPR023803">
    <property type="entry name" value="Ribosomal_bS16_dom_sf"/>
</dbReference>
<dbReference type="Pfam" id="PF00886">
    <property type="entry name" value="Ribosomal_S16"/>
    <property type="match status" value="1"/>
</dbReference>
<keyword evidence="1 3" id="KW-0689">Ribosomal protein</keyword>
<reference evidence="4 5" key="1">
    <citation type="submission" date="2016-08" db="EMBL/GenBank/DDBJ databases">
        <title>Novel Firmicute Genomes.</title>
        <authorList>
            <person name="Poppleton D.I."/>
            <person name="Gribaldo S."/>
        </authorList>
    </citation>
    <scope>NUCLEOTIDE SEQUENCE [LARGE SCALE GENOMIC DNA]</scope>
    <source>
        <strain evidence="4 5">RAOx-1</strain>
    </source>
</reference>
<sequence length="91" mass="10368">MAVKIRLKRIGAKKNPFYRLVVADSRSPRDGRFIEEIGTYNPVAQPAVVNIDEEKALDWMLKGAKPTDTVRNLFSKAGLMKQLHETKNEKK</sequence>